<evidence type="ECO:0000256" key="1">
    <source>
        <dbReference type="SAM" id="Phobius"/>
    </source>
</evidence>
<proteinExistence type="predicted"/>
<dbReference type="AlphaFoldDB" id="A0A8J5NMY1"/>
<evidence type="ECO:0000313" key="2">
    <source>
        <dbReference type="EMBL" id="KAG7407710.1"/>
    </source>
</evidence>
<feature type="transmembrane region" description="Helical" evidence="1">
    <location>
        <begin position="61"/>
        <end position="79"/>
    </location>
</feature>
<protein>
    <submittedName>
        <fullName evidence="2">Uncharacterized protein</fullName>
    </submittedName>
</protein>
<organism evidence="2 3">
    <name type="scientific">Fusarium oxysporum f. sp. rapae</name>
    <dbReference type="NCBI Taxonomy" id="485398"/>
    <lineage>
        <taxon>Eukaryota</taxon>
        <taxon>Fungi</taxon>
        <taxon>Dikarya</taxon>
        <taxon>Ascomycota</taxon>
        <taxon>Pezizomycotina</taxon>
        <taxon>Sordariomycetes</taxon>
        <taxon>Hypocreomycetidae</taxon>
        <taxon>Hypocreales</taxon>
        <taxon>Nectriaceae</taxon>
        <taxon>Fusarium</taxon>
        <taxon>Fusarium oxysporum species complex</taxon>
    </lineage>
</organism>
<feature type="transmembrane region" description="Helical" evidence="1">
    <location>
        <begin position="16"/>
        <end position="41"/>
    </location>
</feature>
<name>A0A8J5NMY1_FUSOX</name>
<keyword evidence="1" id="KW-0472">Membrane</keyword>
<dbReference type="Proteomes" id="UP000694050">
    <property type="component" value="Unassembled WGS sequence"/>
</dbReference>
<evidence type="ECO:0000313" key="3">
    <source>
        <dbReference type="Proteomes" id="UP000694050"/>
    </source>
</evidence>
<keyword evidence="1" id="KW-0812">Transmembrane</keyword>
<accession>A0A8J5NMY1</accession>
<dbReference type="EMBL" id="JAELUQ010000010">
    <property type="protein sequence ID" value="KAG7407710.1"/>
    <property type="molecule type" value="Genomic_DNA"/>
</dbReference>
<comment type="caution">
    <text evidence="2">The sequence shown here is derived from an EMBL/GenBank/DDBJ whole genome shotgun (WGS) entry which is preliminary data.</text>
</comment>
<keyword evidence="1" id="KW-1133">Transmembrane helix</keyword>
<sequence length="135" mass="15285">MLSTIGPRTSTALRRYLIALALNDIIIFGISQAAGAVIILYSEHMYGWSNFESSRFVSVLSLVRVVALMGVFPIINYFGRVRPVARRRREYLIMPAENHYGADNLDIWVLRPALMSDILGIIGYSLAYSEEFFFS</sequence>
<reference evidence="2" key="1">
    <citation type="submission" date="2021-04" db="EMBL/GenBank/DDBJ databases">
        <title>First draft genome resource for Brassicaceae pathogens Fusarium oxysporum f. sp. raphani and Fusarium oxysporum f. sp. rapae.</title>
        <authorList>
            <person name="Asai S."/>
        </authorList>
    </citation>
    <scope>NUCLEOTIDE SEQUENCE</scope>
    <source>
        <strain evidence="2">Tf1208</strain>
    </source>
</reference>
<gene>
    <name evidence="2" type="ORF">Forpe1208_v012588</name>
</gene>